<keyword evidence="4" id="KW-0808">Transferase</keyword>
<name>V5GZS9_ANOGL</name>
<reference evidence="4" key="1">
    <citation type="submission" date="2013-07" db="EMBL/GenBank/DDBJ databases">
        <title>Midgut Transcriptome Profiling of Anoplphora glabripennis, a Lignocellulose Degrading, Wood-Boring Cerambycid.</title>
        <authorList>
            <person name="Scully E.D."/>
            <person name="Hoover K."/>
            <person name="Carlson J.E."/>
            <person name="Tien M."/>
            <person name="Geib S.M."/>
        </authorList>
    </citation>
    <scope>NUCLEOTIDE SEQUENCE</scope>
</reference>
<feature type="region of interest" description="Disordered" evidence="3">
    <location>
        <begin position="168"/>
        <end position="201"/>
    </location>
</feature>
<protein>
    <submittedName>
        <fullName evidence="4">Alanine--glyoxylate aminotransferase-like protein</fullName>
    </submittedName>
</protein>
<keyword evidence="4" id="KW-0032">Aminotransferase</keyword>
<dbReference type="GO" id="GO:0005739">
    <property type="term" value="C:mitochondrion"/>
    <property type="evidence" value="ECO:0007669"/>
    <property type="project" value="TreeGrafter"/>
</dbReference>
<evidence type="ECO:0000256" key="1">
    <source>
        <dbReference type="ARBA" id="ARBA00008954"/>
    </source>
</evidence>
<accession>V5GZS9</accession>
<dbReference type="GO" id="GO:0008483">
    <property type="term" value="F:transaminase activity"/>
    <property type="evidence" value="ECO:0007669"/>
    <property type="project" value="UniProtKB-KW"/>
</dbReference>
<organism evidence="4">
    <name type="scientific">Anoplophora glabripennis</name>
    <name type="common">Asian longhorn beetle</name>
    <name type="synonym">Anoplophora nobilis</name>
    <dbReference type="NCBI Taxonomy" id="217634"/>
    <lineage>
        <taxon>Eukaryota</taxon>
        <taxon>Metazoa</taxon>
        <taxon>Ecdysozoa</taxon>
        <taxon>Arthropoda</taxon>
        <taxon>Hexapoda</taxon>
        <taxon>Insecta</taxon>
        <taxon>Pterygota</taxon>
        <taxon>Neoptera</taxon>
        <taxon>Endopterygota</taxon>
        <taxon>Coleoptera</taxon>
        <taxon>Polyphaga</taxon>
        <taxon>Cucujiformia</taxon>
        <taxon>Chrysomeloidea</taxon>
        <taxon>Cerambycidae</taxon>
        <taxon>Lamiinae</taxon>
        <taxon>Lamiini</taxon>
        <taxon>Anoplophora</taxon>
    </lineage>
</organism>
<keyword evidence="2" id="KW-0663">Pyridoxal phosphate</keyword>
<dbReference type="PANTHER" id="PTHR45688:SF13">
    <property type="entry name" value="ALANINE--GLYOXYLATE AMINOTRANSFERASE 2-LIKE"/>
    <property type="match status" value="1"/>
</dbReference>
<comment type="similarity">
    <text evidence="1">Belongs to the class-III pyridoxal-phosphate-dependent aminotransferase family.</text>
</comment>
<dbReference type="Gene3D" id="3.90.1150.10">
    <property type="entry name" value="Aspartate Aminotransferase, domain 1"/>
    <property type="match status" value="1"/>
</dbReference>
<dbReference type="Gene3D" id="3.40.640.10">
    <property type="entry name" value="Type I PLP-dependent aspartate aminotransferase-like (Major domain)"/>
    <property type="match status" value="1"/>
</dbReference>
<gene>
    <name evidence="4" type="primary">AGT2L</name>
</gene>
<dbReference type="InterPro" id="IPR015424">
    <property type="entry name" value="PyrdxlP-dep_Trfase"/>
</dbReference>
<dbReference type="InterPro" id="IPR015422">
    <property type="entry name" value="PyrdxlP-dep_Trfase_small"/>
</dbReference>
<dbReference type="PANTHER" id="PTHR45688">
    <property type="match status" value="1"/>
</dbReference>
<proteinExistence type="inferred from homology"/>
<dbReference type="AlphaFoldDB" id="V5GZS9"/>
<dbReference type="SUPFAM" id="SSF53383">
    <property type="entry name" value="PLP-dependent transferases"/>
    <property type="match status" value="1"/>
</dbReference>
<dbReference type="GO" id="GO:0030170">
    <property type="term" value="F:pyridoxal phosphate binding"/>
    <property type="evidence" value="ECO:0007669"/>
    <property type="project" value="InterPro"/>
</dbReference>
<evidence type="ECO:0000313" key="4">
    <source>
        <dbReference type="EMBL" id="JAB66043.1"/>
    </source>
</evidence>
<sequence>MGKPMGNGHPVACVVTTQEIADSFMKTGVEYFNTYGGNPVSCAVANAVFDVIERENLREHALVVGEYLLDSCHILAKKHKCIGDVRGMGLFVGIDIVQDRDTRTPDKECAQYAHRRLREEHILISVDGPYNNIIKIKPPMIFTKENVDEVISTLDRAFKEYRHNKEMYAVNSSTKQQKPTDVSSKEHRPRKALSETQIKSI</sequence>
<dbReference type="InterPro" id="IPR005814">
    <property type="entry name" value="Aminotrans_3"/>
</dbReference>
<evidence type="ECO:0000256" key="3">
    <source>
        <dbReference type="SAM" id="MobiDB-lite"/>
    </source>
</evidence>
<dbReference type="InterPro" id="IPR015421">
    <property type="entry name" value="PyrdxlP-dep_Trfase_major"/>
</dbReference>
<dbReference type="OrthoDB" id="10261433at2759"/>
<dbReference type="Pfam" id="PF00202">
    <property type="entry name" value="Aminotran_3"/>
    <property type="match status" value="1"/>
</dbReference>
<feature type="compositionally biased region" description="Polar residues" evidence="3">
    <location>
        <begin position="170"/>
        <end position="182"/>
    </location>
</feature>
<evidence type="ECO:0000256" key="2">
    <source>
        <dbReference type="ARBA" id="ARBA00022898"/>
    </source>
</evidence>
<dbReference type="EMBL" id="GALX01002423">
    <property type="protein sequence ID" value="JAB66043.1"/>
    <property type="molecule type" value="Transcribed_RNA"/>
</dbReference>